<evidence type="ECO:0000256" key="1">
    <source>
        <dbReference type="ARBA" id="ARBA00005254"/>
    </source>
</evidence>
<dbReference type="AlphaFoldDB" id="A0A367YSY4"/>
<dbReference type="Proteomes" id="UP000252770">
    <property type="component" value="Unassembled WGS sequence"/>
</dbReference>
<dbReference type="Pfam" id="PF00378">
    <property type="entry name" value="ECH_1"/>
    <property type="match status" value="1"/>
</dbReference>
<evidence type="ECO:0000313" key="8">
    <source>
        <dbReference type="EMBL" id="RCK69005.1"/>
    </source>
</evidence>
<keyword evidence="9" id="KW-1185">Reference proteome</keyword>
<comment type="similarity">
    <text evidence="1 7">Belongs to the enoyl-CoA hydratase/isomerase family.</text>
</comment>
<organism evidence="8 9">
    <name type="scientific">Desertihabitans brevis</name>
    <dbReference type="NCBI Taxonomy" id="2268447"/>
    <lineage>
        <taxon>Bacteria</taxon>
        <taxon>Bacillati</taxon>
        <taxon>Actinomycetota</taxon>
        <taxon>Actinomycetes</taxon>
        <taxon>Propionibacteriales</taxon>
        <taxon>Propionibacteriaceae</taxon>
        <taxon>Desertihabitans</taxon>
    </lineage>
</organism>
<evidence type="ECO:0000256" key="7">
    <source>
        <dbReference type="RuleBase" id="RU003707"/>
    </source>
</evidence>
<evidence type="ECO:0000256" key="2">
    <source>
        <dbReference type="ARBA" id="ARBA00012076"/>
    </source>
</evidence>
<dbReference type="RefSeq" id="WP_114127291.1">
    <property type="nucleotide sequence ID" value="NZ_QOUI01000008.1"/>
</dbReference>
<name>A0A367YSY4_9ACTN</name>
<evidence type="ECO:0000256" key="4">
    <source>
        <dbReference type="ARBA" id="ARBA00023239"/>
    </source>
</evidence>
<comment type="catalytic activity">
    <reaction evidence="6">
        <text>a 4-saturated-(3S)-3-hydroxyacyl-CoA = a (3E)-enoyl-CoA + H2O</text>
        <dbReference type="Rhea" id="RHEA:20724"/>
        <dbReference type="ChEBI" id="CHEBI:15377"/>
        <dbReference type="ChEBI" id="CHEBI:58521"/>
        <dbReference type="ChEBI" id="CHEBI:137480"/>
        <dbReference type="EC" id="4.2.1.17"/>
    </reaction>
</comment>
<comment type="catalytic activity">
    <reaction evidence="5">
        <text>a (3S)-3-hydroxyacyl-CoA = a (2E)-enoyl-CoA + H2O</text>
        <dbReference type="Rhea" id="RHEA:16105"/>
        <dbReference type="ChEBI" id="CHEBI:15377"/>
        <dbReference type="ChEBI" id="CHEBI:57318"/>
        <dbReference type="ChEBI" id="CHEBI:58856"/>
        <dbReference type="EC" id="4.2.1.17"/>
    </reaction>
</comment>
<dbReference type="Gene3D" id="3.90.226.10">
    <property type="entry name" value="2-enoyl-CoA Hydratase, Chain A, domain 1"/>
    <property type="match status" value="1"/>
</dbReference>
<dbReference type="PROSITE" id="PS00166">
    <property type="entry name" value="ENOYL_COA_HYDRATASE"/>
    <property type="match status" value="1"/>
</dbReference>
<dbReference type="PANTHER" id="PTHR11941">
    <property type="entry name" value="ENOYL-COA HYDRATASE-RELATED"/>
    <property type="match status" value="1"/>
</dbReference>
<keyword evidence="4" id="KW-0456">Lyase</keyword>
<sequence>MSPASVRLEATGVEHVGALVMDRPEALNAISTAQAEALADGCARAARTGLRVLLLTSAVDGVFCVGADLKERRTMDTGQLFAQRPVLQAAFEAVAALPVPTVAVVDGHALGGGLELALRCDLVVAGPRASLGLPEVGVGLVPGGGGTQLLPRRVGLNRALDLVLTGRRVGAEEAERIGLVDRVAEDPRAAALELAGQIAARSPLAVRAARRAVRTGYDLALDEALQVEDAAWREAAASADRVEGIEAFVARRTPDWPSGGDAR</sequence>
<dbReference type="GO" id="GO:0006635">
    <property type="term" value="P:fatty acid beta-oxidation"/>
    <property type="evidence" value="ECO:0007669"/>
    <property type="project" value="TreeGrafter"/>
</dbReference>
<evidence type="ECO:0000256" key="6">
    <source>
        <dbReference type="ARBA" id="ARBA00023717"/>
    </source>
</evidence>
<dbReference type="EC" id="4.2.1.17" evidence="2"/>
<accession>A0A367YSY4</accession>
<dbReference type="SUPFAM" id="SSF52096">
    <property type="entry name" value="ClpP/crotonase"/>
    <property type="match status" value="1"/>
</dbReference>
<dbReference type="EMBL" id="QOUI01000008">
    <property type="protein sequence ID" value="RCK69005.1"/>
    <property type="molecule type" value="Genomic_DNA"/>
</dbReference>
<dbReference type="FunFam" id="1.10.12.10:FF:000001">
    <property type="entry name" value="Probable enoyl-CoA hydratase, mitochondrial"/>
    <property type="match status" value="1"/>
</dbReference>
<protein>
    <recommendedName>
        <fullName evidence="2">enoyl-CoA hydratase</fullName>
        <ecNumber evidence="2">4.2.1.17</ecNumber>
    </recommendedName>
</protein>
<evidence type="ECO:0000313" key="9">
    <source>
        <dbReference type="Proteomes" id="UP000252770"/>
    </source>
</evidence>
<dbReference type="GO" id="GO:0004300">
    <property type="term" value="F:enoyl-CoA hydratase activity"/>
    <property type="evidence" value="ECO:0007669"/>
    <property type="project" value="UniProtKB-EC"/>
</dbReference>
<dbReference type="PANTHER" id="PTHR11941:SF169">
    <property type="entry name" value="(7AS)-7A-METHYL-1,5-DIOXO-2,3,5,6,7,7A-HEXAHYDRO-1H-INDENE-CARBOXYL-COA HYDROLASE"/>
    <property type="match status" value="1"/>
</dbReference>
<dbReference type="InterPro" id="IPR018376">
    <property type="entry name" value="Enoyl-CoA_hyd/isom_CS"/>
</dbReference>
<dbReference type="InterPro" id="IPR014748">
    <property type="entry name" value="Enoyl-CoA_hydra_C"/>
</dbReference>
<proteinExistence type="inferred from homology"/>
<dbReference type="Gene3D" id="1.10.12.10">
    <property type="entry name" value="Lyase 2-enoyl-coa Hydratase, Chain A, domain 2"/>
    <property type="match status" value="1"/>
</dbReference>
<reference evidence="8 9" key="1">
    <citation type="submission" date="2018-07" db="EMBL/GenBank/DDBJ databases">
        <title>Desertimonas flava gen. nov. sp. nov.</title>
        <authorList>
            <person name="Liu S."/>
        </authorList>
    </citation>
    <scope>NUCLEOTIDE SEQUENCE [LARGE SCALE GENOMIC DNA]</scope>
    <source>
        <strain evidence="8 9">16Sb5-5</strain>
    </source>
</reference>
<dbReference type="CDD" id="cd06558">
    <property type="entry name" value="crotonase-like"/>
    <property type="match status" value="1"/>
</dbReference>
<gene>
    <name evidence="8" type="ORF">DT076_13965</name>
</gene>
<dbReference type="InterPro" id="IPR001753">
    <property type="entry name" value="Enoyl-CoA_hydra/iso"/>
</dbReference>
<dbReference type="InterPro" id="IPR029045">
    <property type="entry name" value="ClpP/crotonase-like_dom_sf"/>
</dbReference>
<evidence type="ECO:0000256" key="5">
    <source>
        <dbReference type="ARBA" id="ARBA00023709"/>
    </source>
</evidence>
<comment type="caution">
    <text evidence="8">The sequence shown here is derived from an EMBL/GenBank/DDBJ whole genome shotgun (WGS) entry which is preliminary data.</text>
</comment>
<dbReference type="FunFam" id="3.90.226.10:FF:000009">
    <property type="entry name" value="Carnitinyl-CoA dehydratase"/>
    <property type="match status" value="1"/>
</dbReference>
<keyword evidence="3" id="KW-0443">Lipid metabolism</keyword>
<evidence type="ECO:0000256" key="3">
    <source>
        <dbReference type="ARBA" id="ARBA00023098"/>
    </source>
</evidence>